<keyword evidence="2" id="KW-1185">Reference proteome</keyword>
<dbReference type="RefSeq" id="WP_052061078.1">
    <property type="nucleotide sequence ID" value="NZ_CAORHU010000009.1"/>
</dbReference>
<dbReference type="OrthoDB" id="9791944at2"/>
<evidence type="ECO:0000313" key="1">
    <source>
        <dbReference type="EMBL" id="TLE01560.1"/>
    </source>
</evidence>
<dbReference type="SUPFAM" id="SSF53335">
    <property type="entry name" value="S-adenosyl-L-methionine-dependent methyltransferases"/>
    <property type="match status" value="1"/>
</dbReference>
<dbReference type="STRING" id="425400.LS65_02110"/>
<dbReference type="Pfam" id="PF13489">
    <property type="entry name" value="Methyltransf_23"/>
    <property type="match status" value="1"/>
</dbReference>
<keyword evidence="1" id="KW-0808">Transferase</keyword>
<dbReference type="GO" id="GO:0032259">
    <property type="term" value="P:methylation"/>
    <property type="evidence" value="ECO:0007669"/>
    <property type="project" value="UniProtKB-KW"/>
</dbReference>
<dbReference type="EMBL" id="JRMQ02000007">
    <property type="protein sequence ID" value="TLE01560.1"/>
    <property type="molecule type" value="Genomic_DNA"/>
</dbReference>
<dbReference type="Proteomes" id="UP000029707">
    <property type="component" value="Unassembled WGS sequence"/>
</dbReference>
<dbReference type="InterPro" id="IPR029063">
    <property type="entry name" value="SAM-dependent_MTases_sf"/>
</dbReference>
<keyword evidence="1" id="KW-0489">Methyltransferase</keyword>
<evidence type="ECO:0000313" key="2">
    <source>
        <dbReference type="Proteomes" id="UP000029707"/>
    </source>
</evidence>
<dbReference type="Gene3D" id="3.40.50.150">
    <property type="entry name" value="Vaccinia Virus protein VP39"/>
    <property type="match status" value="1"/>
</dbReference>
<sequence>MAKRQWGGGYNENNEYTLIDFGGGTGLLVRLLRDVGIESLWSDEYCENLFARGFEYNERKKYNLALGTSFEVFEHLPNPKESIDAMLRICPNLLFSTKLLPLDIPIFSGKNKWWYYGFEHGQHISFYTQKSLEIIAKSHNLYFVSYGNIHCMSEQKINPFLFAWIIRLSHKGLFSLAKRKLKSKTINDSQILSGERL</sequence>
<proteinExistence type="predicted"/>
<name>A0A4U8TM10_9HELI</name>
<gene>
    <name evidence="1" type="ORF">LS65_005785</name>
</gene>
<protein>
    <submittedName>
        <fullName evidence="1">Class I SAM-dependent methyltransferase</fullName>
    </submittedName>
</protein>
<dbReference type="AlphaFoldDB" id="A0A4U8TM10"/>
<comment type="caution">
    <text evidence="1">The sequence shown here is derived from an EMBL/GenBank/DDBJ whole genome shotgun (WGS) entry which is preliminary data.</text>
</comment>
<reference evidence="1 2" key="1">
    <citation type="journal article" date="2014" name="Genome Announc.">
        <title>Draft genome sequences of eight enterohepatic helicobacter species isolated from both laboratory and wild rodents.</title>
        <authorList>
            <person name="Sheh A."/>
            <person name="Shen Z."/>
            <person name="Fox J.G."/>
        </authorList>
    </citation>
    <scope>NUCLEOTIDE SEQUENCE [LARGE SCALE GENOMIC DNA]</scope>
    <source>
        <strain evidence="1 2">MIT 01-6451</strain>
    </source>
</reference>
<dbReference type="GO" id="GO:0008168">
    <property type="term" value="F:methyltransferase activity"/>
    <property type="evidence" value="ECO:0007669"/>
    <property type="project" value="UniProtKB-KW"/>
</dbReference>
<organism evidence="1 2">
    <name type="scientific">Helicobacter japonicus</name>
    <dbReference type="NCBI Taxonomy" id="425400"/>
    <lineage>
        <taxon>Bacteria</taxon>
        <taxon>Pseudomonadati</taxon>
        <taxon>Campylobacterota</taxon>
        <taxon>Epsilonproteobacteria</taxon>
        <taxon>Campylobacterales</taxon>
        <taxon>Helicobacteraceae</taxon>
        <taxon>Helicobacter</taxon>
    </lineage>
</organism>
<accession>A0A4U8TM10</accession>